<dbReference type="InterPro" id="IPR041682">
    <property type="entry name" value="AAA_14"/>
</dbReference>
<dbReference type="Proteomes" id="UP000009374">
    <property type="component" value="Unassembled WGS sequence"/>
</dbReference>
<organism evidence="3 4">
    <name type="scientific">Leptospirillum ferrodiazotrophum</name>
    <dbReference type="NCBI Taxonomy" id="412449"/>
    <lineage>
        <taxon>Bacteria</taxon>
        <taxon>Pseudomonadati</taxon>
        <taxon>Nitrospirota</taxon>
        <taxon>Nitrospiria</taxon>
        <taxon>Nitrospirales</taxon>
        <taxon>Nitrospiraceae</taxon>
        <taxon>Leptospirillum</taxon>
    </lineage>
</organism>
<keyword evidence="4" id="KW-1185">Reference proteome</keyword>
<dbReference type="PANTHER" id="PTHR43566">
    <property type="entry name" value="CONSERVED PROTEIN"/>
    <property type="match status" value="1"/>
</dbReference>
<dbReference type="PANTHER" id="PTHR43566:SF2">
    <property type="entry name" value="DUF4143 DOMAIN-CONTAINING PROTEIN"/>
    <property type="match status" value="1"/>
</dbReference>
<dbReference type="InterPro" id="IPR027417">
    <property type="entry name" value="P-loop_NTPase"/>
</dbReference>
<dbReference type="AlphaFoldDB" id="C6I0E0"/>
<dbReference type="InterPro" id="IPR025420">
    <property type="entry name" value="DUF4143"/>
</dbReference>
<sequence length="418" mass="46767">MAEMGGPSLYPRFSADRIKTALKDTPVVLLIGPRQAGKSTLVQQFSRGDDRTYLTLDDQNVLLSAQRDPEGLLSSRQRLTIDEIQRAPDLLLTIKKSVDQDRRPGRFLLTGSADILTLPTVSESLAGRMEIISLLPLSHAEIAAAPPSFLKLAFEGRLPEISTGDGGTSIRESVLTGGYPEILTRTDPERRMRWAKSYLDALFSRDVGEISGIEKHETLSRLFRLVVSRSGQIPNFTQWGGTLGLNDKTTKRYVFLLEQLFLVHRLEPWQTNLSSRILKSPKIYALDSGLQSLVTGLTREKLDRDRSLYGSLLETFVVSEIKKQSEWYSESLFLSHYRDKEHNEVDLLCEDRSGRIVAIEIKASMTVTPADLRGIKKLREILGERLVLALVLHEGTRTLPLGDNIFTAPVSILWGKGV</sequence>
<evidence type="ECO:0000313" key="3">
    <source>
        <dbReference type="EMBL" id="EES51595.1"/>
    </source>
</evidence>
<reference evidence="3 4" key="1">
    <citation type="journal article" date="2009" name="Appl. Environ. Microbiol.">
        <title>Community genomic and proteomic analyses of chemoautotrophic iron-oxidizing "Leptospirillum rubarum" (Group II) and "Leptospirillum ferrodiazotrophum" (Group III) bacteria in acid mine drainage biofilms.</title>
        <authorList>
            <person name="Goltsman D.S."/>
            <person name="Denef V.J."/>
            <person name="Singer S.W."/>
            <person name="VerBerkmoes N.C."/>
            <person name="Lefsrud M."/>
            <person name="Mueller R.S."/>
            <person name="Dick G.J."/>
            <person name="Sun C.L."/>
            <person name="Wheeler K.E."/>
            <person name="Zemla A."/>
            <person name="Baker B.J."/>
            <person name="Hauser L."/>
            <person name="Land M."/>
            <person name="Shah M.B."/>
            <person name="Thelen M.P."/>
            <person name="Hettich R.L."/>
            <person name="Banfield J.F."/>
        </authorList>
    </citation>
    <scope>NUCLEOTIDE SEQUENCE [LARGE SCALE GENOMIC DNA]</scope>
</reference>
<gene>
    <name evidence="3" type="ORF">UBAL3_95680032</name>
</gene>
<protein>
    <submittedName>
        <fullName evidence="3">ATPase (AAA+ superfamily)-like protein</fullName>
    </submittedName>
</protein>
<evidence type="ECO:0000259" key="1">
    <source>
        <dbReference type="Pfam" id="PF13173"/>
    </source>
</evidence>
<proteinExistence type="predicted"/>
<evidence type="ECO:0000313" key="4">
    <source>
        <dbReference type="Proteomes" id="UP000009374"/>
    </source>
</evidence>
<dbReference type="Pfam" id="PF13635">
    <property type="entry name" value="DUF4143"/>
    <property type="match status" value="1"/>
</dbReference>
<feature type="domain" description="DUF4143" evidence="2">
    <location>
        <begin position="205"/>
        <end position="364"/>
    </location>
</feature>
<feature type="domain" description="AAA" evidence="1">
    <location>
        <begin position="25"/>
        <end position="142"/>
    </location>
</feature>
<dbReference type="EMBL" id="GG693887">
    <property type="protein sequence ID" value="EES51595.1"/>
    <property type="molecule type" value="Genomic_DNA"/>
</dbReference>
<name>C6I0E0_9BACT</name>
<dbReference type="SUPFAM" id="SSF52540">
    <property type="entry name" value="P-loop containing nucleoside triphosphate hydrolases"/>
    <property type="match status" value="1"/>
</dbReference>
<accession>C6I0E0</accession>
<evidence type="ECO:0000259" key="2">
    <source>
        <dbReference type="Pfam" id="PF13635"/>
    </source>
</evidence>
<dbReference type="Pfam" id="PF13173">
    <property type="entry name" value="AAA_14"/>
    <property type="match status" value="1"/>
</dbReference>